<protein>
    <submittedName>
        <fullName evidence="1">Retrovirus-related Pol polyprotein from transposon</fullName>
    </submittedName>
</protein>
<dbReference type="AlphaFoldDB" id="A0A1R1XYX1"/>
<gene>
    <name evidence="1" type="ORF">AYI70_g4465</name>
</gene>
<dbReference type="STRING" id="133412.A0A1R1XYX1"/>
<sequence>MTITFKNNGYTDVFRMNSNEQGVKYWAPLVLSAGSVDSSFQEDSEIPDILTEVANLFDPNPSIIKTKFPHRLRLLTQKPVKVKMRRYSPEETRFLTEHVKELNNSGYARPSISPYSAKPLIVPKSDGTPRVVINFRPLNKNTIRDEYPLPKIDIILNQLFLV</sequence>
<dbReference type="InterPro" id="IPR043502">
    <property type="entry name" value="DNA/RNA_pol_sf"/>
</dbReference>
<dbReference type="InterPro" id="IPR053134">
    <property type="entry name" value="RNA-dir_DNA_polymerase"/>
</dbReference>
<reference evidence="1 2" key="1">
    <citation type="submission" date="2017-01" db="EMBL/GenBank/DDBJ databases">
        <authorList>
            <person name="Mah S.A."/>
            <person name="Swanson W.J."/>
            <person name="Moy G.W."/>
            <person name="Vacquier V.D."/>
        </authorList>
    </citation>
    <scope>NUCLEOTIDE SEQUENCE [LARGE SCALE GENOMIC DNA]</scope>
    <source>
        <strain evidence="1 2">GSMNP</strain>
    </source>
</reference>
<dbReference type="PANTHER" id="PTHR24559">
    <property type="entry name" value="TRANSPOSON TY3-I GAG-POL POLYPROTEIN"/>
    <property type="match status" value="1"/>
</dbReference>
<organism evidence="1 2">
    <name type="scientific">Smittium culicis</name>
    <dbReference type="NCBI Taxonomy" id="133412"/>
    <lineage>
        <taxon>Eukaryota</taxon>
        <taxon>Fungi</taxon>
        <taxon>Fungi incertae sedis</taxon>
        <taxon>Zoopagomycota</taxon>
        <taxon>Kickxellomycotina</taxon>
        <taxon>Harpellomycetes</taxon>
        <taxon>Harpellales</taxon>
        <taxon>Legeriomycetaceae</taxon>
        <taxon>Smittium</taxon>
    </lineage>
</organism>
<dbReference type="PANTHER" id="PTHR24559:SF444">
    <property type="entry name" value="REVERSE TRANSCRIPTASE DOMAIN-CONTAINING PROTEIN"/>
    <property type="match status" value="1"/>
</dbReference>
<keyword evidence="2" id="KW-1185">Reference proteome</keyword>
<dbReference type="Proteomes" id="UP000187283">
    <property type="component" value="Unassembled WGS sequence"/>
</dbReference>
<accession>A0A1R1XYX1</accession>
<evidence type="ECO:0000313" key="1">
    <source>
        <dbReference type="EMBL" id="OMJ19860.1"/>
    </source>
</evidence>
<dbReference type="OrthoDB" id="3250101at2759"/>
<comment type="caution">
    <text evidence="1">The sequence shown here is derived from an EMBL/GenBank/DDBJ whole genome shotgun (WGS) entry which is preliminary data.</text>
</comment>
<name>A0A1R1XYX1_9FUNG</name>
<proteinExistence type="predicted"/>
<dbReference type="EMBL" id="LSSN01001378">
    <property type="protein sequence ID" value="OMJ19860.1"/>
    <property type="molecule type" value="Genomic_DNA"/>
</dbReference>
<evidence type="ECO:0000313" key="2">
    <source>
        <dbReference type="Proteomes" id="UP000187283"/>
    </source>
</evidence>
<dbReference type="Gene3D" id="3.10.10.10">
    <property type="entry name" value="HIV Type 1 Reverse Transcriptase, subunit A, domain 1"/>
    <property type="match status" value="1"/>
</dbReference>
<dbReference type="SUPFAM" id="SSF56672">
    <property type="entry name" value="DNA/RNA polymerases"/>
    <property type="match status" value="1"/>
</dbReference>